<accession>G8ZSX8</accession>
<dbReference type="EMBL" id="HE616745">
    <property type="protein sequence ID" value="CCE91722.1"/>
    <property type="molecule type" value="Genomic_DNA"/>
</dbReference>
<reference evidence="15 16" key="1">
    <citation type="journal article" date="2011" name="Proc. Natl. Acad. Sci. U.S.A.">
        <title>Evolutionary erosion of yeast sex chromosomes by mating-type switching accidents.</title>
        <authorList>
            <person name="Gordon J.L."/>
            <person name="Armisen D."/>
            <person name="Proux-Wera E."/>
            <person name="Oheigeartaigh S.S."/>
            <person name="Byrne K.P."/>
            <person name="Wolfe K.H."/>
        </authorList>
    </citation>
    <scope>NUCLEOTIDE SEQUENCE [LARGE SCALE GENOMIC DNA]</scope>
    <source>
        <strain evidence="16">ATCC 10662 / CBS 1146 / NBRC 0425 / NCYC 2629 / NRRL Y-866</strain>
    </source>
</reference>
<keyword evidence="12 14" id="KW-0456">Lyase</keyword>
<evidence type="ECO:0000256" key="12">
    <source>
        <dbReference type="ARBA" id="ARBA00023239"/>
    </source>
</evidence>
<dbReference type="GO" id="GO:0000324">
    <property type="term" value="C:fungal-type vacuole"/>
    <property type="evidence" value="ECO:0007669"/>
    <property type="project" value="EnsemblFungi"/>
</dbReference>
<dbReference type="RefSeq" id="XP_003680933.1">
    <property type="nucleotide sequence ID" value="XM_003680885.1"/>
</dbReference>
<dbReference type="GO" id="GO:0007034">
    <property type="term" value="P:vacuolar transport"/>
    <property type="evidence" value="ECO:0007669"/>
    <property type="project" value="EnsemblFungi"/>
</dbReference>
<evidence type="ECO:0000256" key="8">
    <source>
        <dbReference type="ARBA" id="ARBA00022989"/>
    </source>
</evidence>
<organism evidence="15 16">
    <name type="scientific">Torulaspora delbrueckii</name>
    <name type="common">Yeast</name>
    <name type="synonym">Candida colliculosa</name>
    <dbReference type="NCBI Taxonomy" id="4950"/>
    <lineage>
        <taxon>Eukaryota</taxon>
        <taxon>Fungi</taxon>
        <taxon>Dikarya</taxon>
        <taxon>Ascomycota</taxon>
        <taxon>Saccharomycotina</taxon>
        <taxon>Saccharomycetes</taxon>
        <taxon>Saccharomycetales</taxon>
        <taxon>Saccharomycetaceae</taxon>
        <taxon>Torulaspora</taxon>
    </lineage>
</organism>
<keyword evidence="14" id="KW-0256">Endoplasmic reticulum</keyword>
<dbReference type="InParanoid" id="G8ZSX8"/>
<dbReference type="UniPathway" id="UPA00094"/>
<dbReference type="GO" id="GO:0030148">
    <property type="term" value="P:sphingolipid biosynthetic process"/>
    <property type="evidence" value="ECO:0007669"/>
    <property type="project" value="EnsemblFungi"/>
</dbReference>
<keyword evidence="10 14" id="KW-0472">Membrane</keyword>
<proteinExistence type="inferred from homology"/>
<evidence type="ECO:0000313" key="16">
    <source>
        <dbReference type="Proteomes" id="UP000005627"/>
    </source>
</evidence>
<gene>
    <name evidence="15" type="primary">TDEL0D01380</name>
    <name evidence="15" type="ORF">TDEL_0D01380</name>
</gene>
<comment type="subcellular location">
    <subcellularLocation>
        <location evidence="14">Endoplasmic reticulum membrane</location>
        <topology evidence="14">Multi-pass membrane protein</topology>
    </subcellularLocation>
    <subcellularLocation>
        <location evidence="1">Membrane</location>
        <topology evidence="1">Multi-pass membrane protein</topology>
    </subcellularLocation>
</comment>
<dbReference type="InterPro" id="IPR007482">
    <property type="entry name" value="Tyr_Pase-like_PTPLA"/>
</dbReference>
<dbReference type="Pfam" id="PF04387">
    <property type="entry name" value="PTPLA"/>
    <property type="match status" value="1"/>
</dbReference>
<comment type="pathway">
    <text evidence="2 14">Lipid metabolism; fatty acid biosynthesis.</text>
</comment>
<keyword evidence="6 14" id="KW-0812">Transmembrane</keyword>
<feature type="transmembrane region" description="Helical" evidence="14">
    <location>
        <begin position="177"/>
        <end position="200"/>
    </location>
</feature>
<dbReference type="GO" id="GO:0030497">
    <property type="term" value="P:fatty acid elongation"/>
    <property type="evidence" value="ECO:0007669"/>
    <property type="project" value="EnsemblFungi"/>
</dbReference>
<dbReference type="GO" id="GO:0042761">
    <property type="term" value="P:very long-chain fatty acid biosynthetic process"/>
    <property type="evidence" value="ECO:0007669"/>
    <property type="project" value="TreeGrafter"/>
</dbReference>
<feature type="transmembrane region" description="Helical" evidence="14">
    <location>
        <begin position="15"/>
        <end position="35"/>
    </location>
</feature>
<sequence length="218" mass="24441">MARKAVVSPFGYLPLYNLLSAFAWGYILYSVVSIYPKVGQPHFYEETKKTVTYVQCGAIIEIINSALGIVRSPLLTTFAQVASRLMIVLGIFEGLPQTPAAHTMVYVTLLSAWSATEVVRYMFYFYSLCAKEGPSILLTFLRYNLFWVLYPLGVASELLIVYSALPLAESNYGAVYKWFLVASMLAYIPGFPVLFGHMVTQRKKVMKGLRNGSQAKKQ</sequence>
<keyword evidence="16" id="KW-1185">Reference proteome</keyword>
<evidence type="ECO:0000256" key="6">
    <source>
        <dbReference type="ARBA" id="ARBA00022692"/>
    </source>
</evidence>
<comment type="similarity">
    <text evidence="3 14">Belongs to the very long-chain fatty acids dehydratase HACD family.</text>
</comment>
<keyword evidence="8 14" id="KW-1133">Transmembrane helix</keyword>
<comment type="catalytic activity">
    <reaction evidence="13 14">
        <text>a very-long-chain (3R)-3-hydroxyacyl-CoA = a very-long-chain (2E)-enoyl-CoA + H2O</text>
        <dbReference type="Rhea" id="RHEA:45812"/>
        <dbReference type="ChEBI" id="CHEBI:15377"/>
        <dbReference type="ChEBI" id="CHEBI:83728"/>
        <dbReference type="ChEBI" id="CHEBI:85440"/>
        <dbReference type="EC" id="4.2.1.134"/>
    </reaction>
</comment>
<dbReference type="GeneID" id="11502157"/>
<feature type="transmembrane region" description="Helical" evidence="14">
    <location>
        <begin position="144"/>
        <end position="165"/>
    </location>
</feature>
<evidence type="ECO:0000313" key="15">
    <source>
        <dbReference type="EMBL" id="CCE91722.1"/>
    </source>
</evidence>
<evidence type="ECO:0000256" key="5">
    <source>
        <dbReference type="ARBA" id="ARBA00022516"/>
    </source>
</evidence>
<evidence type="ECO:0000256" key="4">
    <source>
        <dbReference type="ARBA" id="ARBA00013122"/>
    </source>
</evidence>
<dbReference type="eggNOG" id="KOG3187">
    <property type="taxonomic scope" value="Eukaryota"/>
</dbReference>
<dbReference type="KEGG" id="tdl:TDEL_0D01380"/>
<dbReference type="FunCoup" id="G8ZSX8">
    <property type="interactions" value="580"/>
</dbReference>
<dbReference type="AlphaFoldDB" id="G8ZSX8"/>
<evidence type="ECO:0000256" key="10">
    <source>
        <dbReference type="ARBA" id="ARBA00023136"/>
    </source>
</evidence>
<dbReference type="PANTHER" id="PTHR11035">
    <property type="entry name" value="VERY-LONG-CHAIN (3R)-3-HYDROXYACYL-COA DEHYDRATASE"/>
    <property type="match status" value="1"/>
</dbReference>
<name>G8ZSX8_TORDE</name>
<dbReference type="OrthoDB" id="46988at2759"/>
<evidence type="ECO:0000256" key="2">
    <source>
        <dbReference type="ARBA" id="ARBA00005194"/>
    </source>
</evidence>
<dbReference type="GO" id="GO:0005789">
    <property type="term" value="C:endoplasmic reticulum membrane"/>
    <property type="evidence" value="ECO:0007669"/>
    <property type="project" value="UniProtKB-SubCell"/>
</dbReference>
<dbReference type="PANTHER" id="PTHR11035:SF3">
    <property type="entry name" value="VERY-LONG-CHAIN (3R)-3-HYDROXYACYL-COA DEHYDRATASE"/>
    <property type="match status" value="1"/>
</dbReference>
<dbReference type="GO" id="GO:0102158">
    <property type="term" value="F:very-long-chain (3R)-3-hydroxyacyl-CoA dehydratase activity"/>
    <property type="evidence" value="ECO:0007669"/>
    <property type="project" value="UniProtKB-EC"/>
</dbReference>
<evidence type="ECO:0000256" key="3">
    <source>
        <dbReference type="ARBA" id="ARBA00007811"/>
    </source>
</evidence>
<keyword evidence="9 14" id="KW-0443">Lipid metabolism</keyword>
<dbReference type="STRING" id="1076872.G8ZSX8"/>
<evidence type="ECO:0000256" key="14">
    <source>
        <dbReference type="RuleBase" id="RU363109"/>
    </source>
</evidence>
<keyword evidence="7 14" id="KW-0276">Fatty acid metabolism</keyword>
<protein>
    <recommendedName>
        <fullName evidence="4 14">Very-long-chain (3R)-3-hydroxyacyl-CoA dehydratase</fullName>
        <ecNumber evidence="4 14">4.2.1.134</ecNumber>
    </recommendedName>
</protein>
<dbReference type="Proteomes" id="UP000005627">
    <property type="component" value="Chromosome 4"/>
</dbReference>
<evidence type="ECO:0000256" key="7">
    <source>
        <dbReference type="ARBA" id="ARBA00022832"/>
    </source>
</evidence>
<evidence type="ECO:0000256" key="9">
    <source>
        <dbReference type="ARBA" id="ARBA00023098"/>
    </source>
</evidence>
<evidence type="ECO:0000256" key="11">
    <source>
        <dbReference type="ARBA" id="ARBA00023160"/>
    </source>
</evidence>
<dbReference type="EC" id="4.2.1.134" evidence="4 14"/>
<keyword evidence="5 14" id="KW-0444">Lipid biosynthesis</keyword>
<evidence type="ECO:0000256" key="13">
    <source>
        <dbReference type="ARBA" id="ARBA00036671"/>
    </source>
</evidence>
<dbReference type="HOGENOM" id="CLU_034302_6_1_1"/>
<keyword evidence="11 14" id="KW-0275">Fatty acid biosynthesis</keyword>
<comment type="caution">
    <text evidence="14">Lacks conserved residue(s) required for the propagation of feature annotation.</text>
</comment>
<evidence type="ECO:0000256" key="1">
    <source>
        <dbReference type="ARBA" id="ARBA00004141"/>
    </source>
</evidence>
<comment type="function">
    <text evidence="14">Catalyzes the third of the four reactions of the long-chain fatty acids elongation cycle. This endoplasmic reticulum-bound enzymatic process, allows the addition of two carbons to the chain of long- and very long-chain fatty acids/VLCFAs per cycle. This enzyme catalyzes the dehydration of the 3-hydroxyacyl-CoA intermediate into trans-2,3-enoyl-CoA, within each cycle of fatty acid elongation. Thereby, it participates to the production of VLCFAs of different chain lengths that are involved in multiple biological processes as precursors of membrane lipids and lipid mediators.</text>
</comment>